<protein>
    <submittedName>
        <fullName evidence="1">Uncharacterized protein</fullName>
    </submittedName>
</protein>
<evidence type="ECO:0000313" key="2">
    <source>
        <dbReference type="Proteomes" id="UP000499080"/>
    </source>
</evidence>
<dbReference type="EMBL" id="BGPR01000077">
    <property type="protein sequence ID" value="GBL91247.1"/>
    <property type="molecule type" value="Genomic_DNA"/>
</dbReference>
<evidence type="ECO:0000313" key="1">
    <source>
        <dbReference type="EMBL" id="GBL91247.1"/>
    </source>
</evidence>
<reference evidence="1 2" key="1">
    <citation type="journal article" date="2019" name="Sci. Rep.">
        <title>Orb-weaving spider Araneus ventricosus genome elucidates the spidroin gene catalogue.</title>
        <authorList>
            <person name="Kono N."/>
            <person name="Nakamura H."/>
            <person name="Ohtoshi R."/>
            <person name="Moran D.A.P."/>
            <person name="Shinohara A."/>
            <person name="Yoshida Y."/>
            <person name="Fujiwara M."/>
            <person name="Mori M."/>
            <person name="Tomita M."/>
            <person name="Arakawa K."/>
        </authorList>
    </citation>
    <scope>NUCLEOTIDE SEQUENCE [LARGE SCALE GENOMIC DNA]</scope>
</reference>
<sequence length="94" mass="11344">MQKRGVREIPGRTKWKAELLDIYLSRMPSRLTLDHPRGVVCSGNKGRVAEIKRRRKFRDLDHSLTLKWREDEKKKISHRLYCGRKLVFIRFRLI</sequence>
<dbReference type="Proteomes" id="UP000499080">
    <property type="component" value="Unassembled WGS sequence"/>
</dbReference>
<keyword evidence="2" id="KW-1185">Reference proteome</keyword>
<proteinExistence type="predicted"/>
<accession>A0A4Y2BHP0</accession>
<gene>
    <name evidence="1" type="ORF">AVEN_195133_1</name>
</gene>
<dbReference type="AlphaFoldDB" id="A0A4Y2BHP0"/>
<organism evidence="1 2">
    <name type="scientific">Araneus ventricosus</name>
    <name type="common">Orbweaver spider</name>
    <name type="synonym">Epeira ventricosa</name>
    <dbReference type="NCBI Taxonomy" id="182803"/>
    <lineage>
        <taxon>Eukaryota</taxon>
        <taxon>Metazoa</taxon>
        <taxon>Ecdysozoa</taxon>
        <taxon>Arthropoda</taxon>
        <taxon>Chelicerata</taxon>
        <taxon>Arachnida</taxon>
        <taxon>Araneae</taxon>
        <taxon>Araneomorphae</taxon>
        <taxon>Entelegynae</taxon>
        <taxon>Araneoidea</taxon>
        <taxon>Araneidae</taxon>
        <taxon>Araneus</taxon>
    </lineage>
</organism>
<name>A0A4Y2BHP0_ARAVE</name>
<comment type="caution">
    <text evidence="1">The sequence shown here is derived from an EMBL/GenBank/DDBJ whole genome shotgun (WGS) entry which is preliminary data.</text>
</comment>